<feature type="compositionally biased region" description="Basic and acidic residues" evidence="7">
    <location>
        <begin position="180"/>
        <end position="193"/>
    </location>
</feature>
<dbReference type="PROSITE" id="PS50011">
    <property type="entry name" value="PROTEIN_KINASE_DOM"/>
    <property type="match status" value="1"/>
</dbReference>
<dbReference type="PROSITE" id="PS00107">
    <property type="entry name" value="PROTEIN_KINASE_ATP"/>
    <property type="match status" value="1"/>
</dbReference>
<feature type="compositionally biased region" description="Basic residues" evidence="7">
    <location>
        <begin position="463"/>
        <end position="472"/>
    </location>
</feature>
<dbReference type="InterPro" id="IPR000719">
    <property type="entry name" value="Prot_kinase_dom"/>
</dbReference>
<organism evidence="11 12">
    <name type="scientific">Aquilegia coerulea</name>
    <name type="common">Rocky mountain columbine</name>
    <dbReference type="NCBI Taxonomy" id="218851"/>
    <lineage>
        <taxon>Eukaryota</taxon>
        <taxon>Viridiplantae</taxon>
        <taxon>Streptophyta</taxon>
        <taxon>Embryophyta</taxon>
        <taxon>Tracheophyta</taxon>
        <taxon>Spermatophyta</taxon>
        <taxon>Magnoliopsida</taxon>
        <taxon>Ranunculales</taxon>
        <taxon>Ranunculaceae</taxon>
        <taxon>Thalictroideae</taxon>
        <taxon>Aquilegia</taxon>
    </lineage>
</organism>
<evidence type="ECO:0000256" key="3">
    <source>
        <dbReference type="ARBA" id="ARBA00022741"/>
    </source>
</evidence>
<dbReference type="InterPro" id="IPR008271">
    <property type="entry name" value="Ser/Thr_kinase_AS"/>
</dbReference>
<evidence type="ECO:0000256" key="8">
    <source>
        <dbReference type="SAM" id="Phobius"/>
    </source>
</evidence>
<feature type="chain" id="PRO_5013516638" description="Protein kinase domain-containing protein" evidence="9">
    <location>
        <begin position="20"/>
        <end position="1201"/>
    </location>
</feature>
<evidence type="ECO:0000256" key="7">
    <source>
        <dbReference type="SAM" id="MobiDB-lite"/>
    </source>
</evidence>
<feature type="compositionally biased region" description="Low complexity" evidence="7">
    <location>
        <begin position="57"/>
        <end position="66"/>
    </location>
</feature>
<dbReference type="EMBL" id="KZ305018">
    <property type="protein sequence ID" value="PIA64322.1"/>
    <property type="molecule type" value="Genomic_DNA"/>
</dbReference>
<keyword evidence="3 6" id="KW-0547">Nucleotide-binding</keyword>
<dbReference type="STRING" id="218851.A0A2G5F8J1"/>
<dbReference type="InterPro" id="IPR057597">
    <property type="entry name" value="ALE2_N"/>
</dbReference>
<feature type="region of interest" description="Disordered" evidence="7">
    <location>
        <begin position="1148"/>
        <end position="1171"/>
    </location>
</feature>
<dbReference type="CDD" id="cd14066">
    <property type="entry name" value="STKc_IRAK"/>
    <property type="match status" value="1"/>
</dbReference>
<feature type="compositionally biased region" description="Pro residues" evidence="7">
    <location>
        <begin position="105"/>
        <end position="119"/>
    </location>
</feature>
<feature type="compositionally biased region" description="Pro residues" evidence="7">
    <location>
        <begin position="501"/>
        <end position="527"/>
    </location>
</feature>
<gene>
    <name evidence="11" type="ORF">AQUCO_00100063v1</name>
</gene>
<keyword evidence="1" id="KW-0723">Serine/threonine-protein kinase</keyword>
<evidence type="ECO:0000256" key="1">
    <source>
        <dbReference type="ARBA" id="ARBA00022527"/>
    </source>
</evidence>
<feature type="binding site" evidence="6">
    <location>
        <position position="827"/>
    </location>
    <ligand>
        <name>ATP</name>
        <dbReference type="ChEBI" id="CHEBI:30616"/>
    </ligand>
</feature>
<feature type="compositionally biased region" description="Basic residues" evidence="7">
    <location>
        <begin position="399"/>
        <end position="408"/>
    </location>
</feature>
<dbReference type="InterPro" id="IPR017441">
    <property type="entry name" value="Protein_kinase_ATP_BS"/>
</dbReference>
<dbReference type="PROSITE" id="PS00108">
    <property type="entry name" value="PROTEIN_KINASE_ST"/>
    <property type="match status" value="1"/>
</dbReference>
<dbReference type="AlphaFoldDB" id="A0A2G5F8J1"/>
<dbReference type="Gene3D" id="1.10.510.10">
    <property type="entry name" value="Transferase(Phosphotransferase) domain 1"/>
    <property type="match status" value="1"/>
</dbReference>
<evidence type="ECO:0000313" key="12">
    <source>
        <dbReference type="Proteomes" id="UP000230069"/>
    </source>
</evidence>
<reference evidence="11 12" key="1">
    <citation type="submission" date="2017-09" db="EMBL/GenBank/DDBJ databases">
        <title>WGS assembly of Aquilegia coerulea Goldsmith.</title>
        <authorList>
            <person name="Hodges S."/>
            <person name="Kramer E."/>
            <person name="Nordborg M."/>
            <person name="Tomkins J."/>
            <person name="Borevitz J."/>
            <person name="Derieg N."/>
            <person name="Yan J."/>
            <person name="Mihaltcheva S."/>
            <person name="Hayes R.D."/>
            <person name="Rokhsar D."/>
        </authorList>
    </citation>
    <scope>NUCLEOTIDE SEQUENCE [LARGE SCALE GENOMIC DNA]</scope>
    <source>
        <strain evidence="12">cv. Goldsmith</strain>
    </source>
</reference>
<feature type="compositionally biased region" description="Low complexity" evidence="7">
    <location>
        <begin position="477"/>
        <end position="493"/>
    </location>
</feature>
<name>A0A2G5F8J1_AQUCA</name>
<keyword evidence="8" id="KW-0812">Transmembrane</keyword>
<feature type="domain" description="Protein kinase" evidence="10">
    <location>
        <begin position="799"/>
        <end position="1081"/>
    </location>
</feature>
<keyword evidence="9" id="KW-0732">Signal</keyword>
<dbReference type="FunFam" id="3.30.200.20:FF:000146">
    <property type="entry name" value="receptor-like serine/threonine-protein kinase ALE2"/>
    <property type="match status" value="1"/>
</dbReference>
<dbReference type="FunCoup" id="A0A2G5F8J1">
    <property type="interactions" value="711"/>
</dbReference>
<dbReference type="Pfam" id="PF07714">
    <property type="entry name" value="PK_Tyr_Ser-Thr"/>
    <property type="match status" value="1"/>
</dbReference>
<feature type="signal peptide" evidence="9">
    <location>
        <begin position="1"/>
        <end position="19"/>
    </location>
</feature>
<dbReference type="EMBL" id="KZ305018">
    <property type="protein sequence ID" value="PIA64321.1"/>
    <property type="molecule type" value="Genomic_DNA"/>
</dbReference>
<keyword evidence="12" id="KW-1185">Reference proteome</keyword>
<evidence type="ECO:0000256" key="4">
    <source>
        <dbReference type="ARBA" id="ARBA00022777"/>
    </source>
</evidence>
<dbReference type="InterPro" id="IPR011009">
    <property type="entry name" value="Kinase-like_dom_sf"/>
</dbReference>
<feature type="region of interest" description="Disordered" evidence="7">
    <location>
        <begin position="39"/>
        <end position="67"/>
    </location>
</feature>
<evidence type="ECO:0000259" key="10">
    <source>
        <dbReference type="PROSITE" id="PS50011"/>
    </source>
</evidence>
<dbReference type="InterPro" id="IPR001245">
    <property type="entry name" value="Ser-Thr/Tyr_kinase_cat_dom"/>
</dbReference>
<dbReference type="GO" id="GO:0004674">
    <property type="term" value="F:protein serine/threonine kinase activity"/>
    <property type="evidence" value="ECO:0007669"/>
    <property type="project" value="UniProtKB-KW"/>
</dbReference>
<protein>
    <recommendedName>
        <fullName evidence="10">Protein kinase domain-containing protein</fullName>
    </recommendedName>
</protein>
<dbReference type="GO" id="GO:0005524">
    <property type="term" value="F:ATP binding"/>
    <property type="evidence" value="ECO:0007669"/>
    <property type="project" value="UniProtKB-UniRule"/>
</dbReference>
<dbReference type="FunFam" id="1.10.510.10:FF:000051">
    <property type="entry name" value="Receptor-like serine/threonine-protein kinase ALE2"/>
    <property type="match status" value="1"/>
</dbReference>
<feature type="transmembrane region" description="Helical" evidence="8">
    <location>
        <begin position="706"/>
        <end position="729"/>
    </location>
</feature>
<dbReference type="OrthoDB" id="1901798at2759"/>
<evidence type="ECO:0000256" key="5">
    <source>
        <dbReference type="ARBA" id="ARBA00022840"/>
    </source>
</evidence>
<keyword evidence="4" id="KW-0418">Kinase</keyword>
<evidence type="ECO:0000256" key="2">
    <source>
        <dbReference type="ARBA" id="ARBA00022679"/>
    </source>
</evidence>
<evidence type="ECO:0000256" key="6">
    <source>
        <dbReference type="PROSITE-ProRule" id="PRU10141"/>
    </source>
</evidence>
<proteinExistence type="predicted"/>
<evidence type="ECO:0000256" key="9">
    <source>
        <dbReference type="SAM" id="SignalP"/>
    </source>
</evidence>
<feature type="region of interest" description="Disordered" evidence="7">
    <location>
        <begin position="105"/>
        <end position="322"/>
    </location>
</feature>
<accession>A0A2G5F8J1</accession>
<dbReference type="PANTHER" id="PTHR47989">
    <property type="entry name" value="OS01G0750732 PROTEIN"/>
    <property type="match status" value="1"/>
</dbReference>
<evidence type="ECO:0000313" key="11">
    <source>
        <dbReference type="EMBL" id="PIA64321.1"/>
    </source>
</evidence>
<sequence>MGMQLLLLLLHLCILHGSAGPSISPSAAIFPSVPSIEEGTPGLASASPLPDGPDLPAPKASPAHKPAPVPQTIEILVPSMPLNPPMVGPTHKPTPLMQPVPDLVPPVPQSVPDIQPPTSVPHSQVPVASPPKKSPEMPLPGHPEPEVAPTASDAVPTMSAPPPSANSNEYRIPVAAPPEETSKSNHPPAKEHVVSPIASPPKLNLEKPVAVHPSKPGVAPSVSSEHDVPPLSNPPLSTSTKDIGIPVAAPPKETFERLSPVNHHPIKDHAVSPISTPPPSTSRKEYRKSTAPPPKEMARQLPPHSPKREHAMSPKSTPSPNIIRKEYGIPVAAPPKHTIDKLSPMINSPTKGPFPDVASSPSTASRPYDIVPAPSIITPKHVKKKLVPSPASVPSISFNKHHHARKRVLTPSPAPSYSDVPPTPKHQGPFIHSAPHTPTEAPDKSPVGHFAPLYPPTEEPQKSRPRHHHHPPLVHGPVSQVSPTPSPSLTISSARNKRPVLRPPLISPLTPPRKPKTLLPPPVQVLPPPPPNRDCTSLACSEPFTNSPPGAPCGCVFPIKVELRLGVALYTFFPLVSELALEIATGVFMKQSQVRIMGANAAAQQLEKTDVLIDLVPLGDKFDNTTAFLTYERFWNKQVAIKTLFFGDYEVLYVSYPGLPPSPPSATSITIIDGVPYSRHGNNARNIHPLGVDVKRKQGRGLGGSIIAIIVLSSFAALALCIGAAWLFLLKRGNHTHPVEKTPRTSTPSLAKQSGAAGSTMFGSGISSTSLSFGSSITAYTGTAKTFSADEIERATDNFENSRILGEGGFGRVYKGILEDGKEVAVKVLKRDDQQGGREFLAEVEMLSRLHHRNLVKLIGICIEDHSRCLVYELIPNGSVESHLHDDNVLSGVDKETAPLDWGARMKIALGAARGLAYLHEDSSPHVIHRDFKSSNILLEHDFTPKVSDFGLAKSALEEGNKHISTRVMGTFGYVAPEYAMTGHLLVKSDVYSYGVVLLELLTGRKPVDMSQPEGQENLVAWARPLLTSKEGLEMVIDPSLGSSFPFDSLAKVAAIASMCVQPEVSHRPFMGEVVQALKLVCNECDETKEAGSENCSQEYTSVVDIDTRASTGSGHLLGASHARGSEYDCSPEVDRALSASDIFSTSGRYGRQSSGSFRRHSSSGPLRTGGSRQFWQRVRGLSRGSVSEHGFAYRLWRDSS</sequence>
<dbReference type="Proteomes" id="UP000230069">
    <property type="component" value="Unassembled WGS sequence"/>
</dbReference>
<dbReference type="SUPFAM" id="SSF56112">
    <property type="entry name" value="Protein kinase-like (PK-like)"/>
    <property type="match status" value="1"/>
</dbReference>
<keyword evidence="5 6" id="KW-0067">ATP-binding</keyword>
<feature type="region of interest" description="Disordered" evidence="7">
    <location>
        <begin position="388"/>
        <end position="527"/>
    </location>
</feature>
<keyword evidence="2" id="KW-0808">Transferase</keyword>
<feature type="region of interest" description="Disordered" evidence="7">
    <location>
        <begin position="334"/>
        <end position="367"/>
    </location>
</feature>
<feature type="transmembrane region" description="Helical" evidence="8">
    <location>
        <begin position="567"/>
        <end position="588"/>
    </location>
</feature>
<dbReference type="PANTHER" id="PTHR47989:SF9">
    <property type="entry name" value="PROTEIN KINASE SUPERFAMILY PROTEIN"/>
    <property type="match status" value="1"/>
</dbReference>
<dbReference type="Pfam" id="PF23180">
    <property type="entry name" value="ALE2_N"/>
    <property type="match status" value="1"/>
</dbReference>
<dbReference type="Gene3D" id="3.30.200.20">
    <property type="entry name" value="Phosphorylase Kinase, domain 1"/>
    <property type="match status" value="1"/>
</dbReference>
<keyword evidence="8" id="KW-0472">Membrane</keyword>
<keyword evidence="8" id="KW-1133">Transmembrane helix</keyword>